<protein>
    <submittedName>
        <fullName evidence="2">Uncharacterized protein</fullName>
    </submittedName>
</protein>
<keyword evidence="1" id="KW-1133">Transmembrane helix</keyword>
<gene>
    <name evidence="2" type="ORF">EK0264_13685</name>
</gene>
<keyword evidence="1" id="KW-0812">Transmembrane</keyword>
<evidence type="ECO:0000313" key="2">
    <source>
        <dbReference type="EMBL" id="QHC01237.1"/>
    </source>
</evidence>
<accession>A0A7L4YRP9</accession>
<feature type="transmembrane region" description="Helical" evidence="1">
    <location>
        <begin position="295"/>
        <end position="313"/>
    </location>
</feature>
<sequence>MSATQVNRTRTALASWNRPLTVTGLAMLAGSLVCLALMALDSRQLLGQPIWLKPWKFTVSMAIFCLSWAWLMKYVPDRFARAGRALAVVLSGTAIVEMIWIAAQAARGRVSHFNISTTLDTTLFAIAGSAILVLWIATAALTLLVWKLGDIDAPLRMAIRCGALISLAGMAIAFLMTQPTPDQEAAMDAGAAPTLAGAHSVGVPDGGAGLPVVGWSTGGGDLRIGHFVGIHALQLLPLVAAALAAASRRWARLANAHTRTQLVAIAALGYAAVTALVTVQALRGQPLLRPDVWTAAGWLAIVVLVAALTAMVLRRASELPAQTEMSVSLVSRTASVQASEMSPTKEM</sequence>
<feature type="transmembrane region" description="Helical" evidence="1">
    <location>
        <begin position="52"/>
        <end position="71"/>
    </location>
</feature>
<reference evidence="2 3" key="1">
    <citation type="journal article" date="2018" name="Int. J. Syst. Evol. Microbiol.">
        <title>Epidermidibacterium keratini gen. nov., sp. nov., a member of the family Sporichthyaceae, isolated from keratin epidermis.</title>
        <authorList>
            <person name="Lee D.G."/>
            <person name="Trujillo M.E."/>
            <person name="Kang S."/>
            <person name="Nam J.J."/>
            <person name="Kim Y.J."/>
        </authorList>
    </citation>
    <scope>NUCLEOTIDE SEQUENCE [LARGE SCALE GENOMIC DNA]</scope>
    <source>
        <strain evidence="2 3">EPI-7</strain>
    </source>
</reference>
<organism evidence="2 3">
    <name type="scientific">Epidermidibacterium keratini</name>
    <dbReference type="NCBI Taxonomy" id="1891644"/>
    <lineage>
        <taxon>Bacteria</taxon>
        <taxon>Bacillati</taxon>
        <taxon>Actinomycetota</taxon>
        <taxon>Actinomycetes</taxon>
        <taxon>Sporichthyales</taxon>
        <taxon>Sporichthyaceae</taxon>
        <taxon>Epidermidibacterium</taxon>
    </lineage>
</organism>
<proteinExistence type="predicted"/>
<name>A0A7L4YRP9_9ACTN</name>
<keyword evidence="3" id="KW-1185">Reference proteome</keyword>
<feature type="transmembrane region" description="Helical" evidence="1">
    <location>
        <begin position="158"/>
        <end position="177"/>
    </location>
</feature>
<evidence type="ECO:0000313" key="3">
    <source>
        <dbReference type="Proteomes" id="UP000463857"/>
    </source>
</evidence>
<keyword evidence="1" id="KW-0472">Membrane</keyword>
<dbReference type="Proteomes" id="UP000463857">
    <property type="component" value="Chromosome"/>
</dbReference>
<dbReference type="OrthoDB" id="343560at2"/>
<feature type="transmembrane region" description="Helical" evidence="1">
    <location>
        <begin position="224"/>
        <end position="246"/>
    </location>
</feature>
<feature type="transmembrane region" description="Helical" evidence="1">
    <location>
        <begin position="262"/>
        <end position="283"/>
    </location>
</feature>
<feature type="transmembrane region" description="Helical" evidence="1">
    <location>
        <begin position="20"/>
        <end position="40"/>
    </location>
</feature>
<dbReference type="RefSeq" id="WP_159546374.1">
    <property type="nucleotide sequence ID" value="NZ_CP047156.1"/>
</dbReference>
<dbReference type="EMBL" id="CP047156">
    <property type="protein sequence ID" value="QHC01237.1"/>
    <property type="molecule type" value="Genomic_DNA"/>
</dbReference>
<dbReference type="InParanoid" id="A0A7L4YRP9"/>
<dbReference type="KEGG" id="eke:EK0264_13685"/>
<feature type="transmembrane region" description="Helical" evidence="1">
    <location>
        <begin position="123"/>
        <end position="146"/>
    </location>
</feature>
<dbReference type="AlphaFoldDB" id="A0A7L4YRP9"/>
<feature type="transmembrane region" description="Helical" evidence="1">
    <location>
        <begin position="83"/>
        <end position="103"/>
    </location>
</feature>
<evidence type="ECO:0000256" key="1">
    <source>
        <dbReference type="SAM" id="Phobius"/>
    </source>
</evidence>